<evidence type="ECO:0000313" key="2">
    <source>
        <dbReference type="Proteomes" id="UP000078544"/>
    </source>
</evidence>
<protein>
    <submittedName>
        <fullName evidence="1">Uncharacterized protein</fullName>
    </submittedName>
</protein>
<gene>
    <name evidence="1" type="ORF">AAL_05327</name>
</gene>
<keyword evidence="2" id="KW-1185">Reference proteome</keyword>
<name>A0A166P4D0_9HYPO</name>
<dbReference type="AlphaFoldDB" id="A0A166P4D0"/>
<comment type="caution">
    <text evidence="1">The sequence shown here is derived from an EMBL/GenBank/DDBJ whole genome shotgun (WGS) entry which is preliminary data.</text>
</comment>
<organism evidence="1 2">
    <name type="scientific">Moelleriella libera RCEF 2490</name>
    <dbReference type="NCBI Taxonomy" id="1081109"/>
    <lineage>
        <taxon>Eukaryota</taxon>
        <taxon>Fungi</taxon>
        <taxon>Dikarya</taxon>
        <taxon>Ascomycota</taxon>
        <taxon>Pezizomycotina</taxon>
        <taxon>Sordariomycetes</taxon>
        <taxon>Hypocreomycetidae</taxon>
        <taxon>Hypocreales</taxon>
        <taxon>Clavicipitaceae</taxon>
        <taxon>Moelleriella</taxon>
    </lineage>
</organism>
<proteinExistence type="predicted"/>
<dbReference type="EMBL" id="AZGY01000011">
    <property type="protein sequence ID" value="KZZ94360.1"/>
    <property type="molecule type" value="Genomic_DNA"/>
</dbReference>
<dbReference type="Proteomes" id="UP000078544">
    <property type="component" value="Unassembled WGS sequence"/>
</dbReference>
<accession>A0A166P4D0</accession>
<sequence>MASSCLTSLAQAQSTLLSQALSVTYIAPRGARSAAADLAHQRRHSAGARKSGIDDTLTTVGEHVKDYIRFTYGSASWTLTTTNGDASCKLVGNNWNKDGLKGCANSKAIVSLLHADVDRKVLLTAPRTADAQVCTTASVRDAFSKIFKASKKAVDL</sequence>
<reference evidence="1 2" key="1">
    <citation type="journal article" date="2016" name="Genome Biol. Evol.">
        <title>Divergent and convergent evolution of fungal pathogenicity.</title>
        <authorList>
            <person name="Shang Y."/>
            <person name="Xiao G."/>
            <person name="Zheng P."/>
            <person name="Cen K."/>
            <person name="Zhan S."/>
            <person name="Wang C."/>
        </authorList>
    </citation>
    <scope>NUCLEOTIDE SEQUENCE [LARGE SCALE GENOMIC DNA]</scope>
    <source>
        <strain evidence="1 2">RCEF 2490</strain>
    </source>
</reference>
<dbReference type="OrthoDB" id="1896086at2759"/>
<dbReference type="STRING" id="1081109.A0A166P4D0"/>
<evidence type="ECO:0000313" key="1">
    <source>
        <dbReference type="EMBL" id="KZZ94360.1"/>
    </source>
</evidence>